<sequence length="148" mass="17089">MRKLATIEQINILYAPYFVITLFFADDLFSNEQSELYKSLLKVIPSQIGWCIFALIITVMYVLSMFIKHHGISMFVNGLSGIFFTLISVTYLFTYPNIGLAIFALVGLKSFQQVFKISNQHEQEKTEKYKIEINAKGAIHEYDKEEVK</sequence>
<protein>
    <recommendedName>
        <fullName evidence="4">MFS transporter</fullName>
    </recommendedName>
</protein>
<keyword evidence="1" id="KW-0472">Membrane</keyword>
<name>A0AAW5LMQ3_MAMSC</name>
<dbReference type="Proteomes" id="UP001204068">
    <property type="component" value="Unassembled WGS sequence"/>
</dbReference>
<gene>
    <name evidence="2" type="ORF">NQ032_05305</name>
</gene>
<organism evidence="2 3">
    <name type="scientific">Mammaliicoccus sciuri</name>
    <name type="common">Staphylococcus sciuri</name>
    <dbReference type="NCBI Taxonomy" id="1296"/>
    <lineage>
        <taxon>Bacteria</taxon>
        <taxon>Bacillati</taxon>
        <taxon>Bacillota</taxon>
        <taxon>Bacilli</taxon>
        <taxon>Bacillales</taxon>
        <taxon>Staphylococcaceae</taxon>
        <taxon>Mammaliicoccus</taxon>
    </lineage>
</organism>
<comment type="caution">
    <text evidence="2">The sequence shown here is derived from an EMBL/GenBank/DDBJ whole genome shotgun (WGS) entry which is preliminary data.</text>
</comment>
<feature type="transmembrane region" description="Helical" evidence="1">
    <location>
        <begin position="75"/>
        <end position="92"/>
    </location>
</feature>
<evidence type="ECO:0008006" key="4">
    <source>
        <dbReference type="Google" id="ProtNLM"/>
    </source>
</evidence>
<evidence type="ECO:0000256" key="1">
    <source>
        <dbReference type="SAM" id="Phobius"/>
    </source>
</evidence>
<dbReference type="EMBL" id="JANILD010000002">
    <property type="protein sequence ID" value="MCQ9303038.1"/>
    <property type="molecule type" value="Genomic_DNA"/>
</dbReference>
<dbReference type="AlphaFoldDB" id="A0AAW5LMQ3"/>
<proteinExistence type="predicted"/>
<feature type="transmembrane region" description="Helical" evidence="1">
    <location>
        <begin position="43"/>
        <end position="63"/>
    </location>
</feature>
<keyword evidence="1" id="KW-0812">Transmembrane</keyword>
<evidence type="ECO:0000313" key="3">
    <source>
        <dbReference type="Proteomes" id="UP001204068"/>
    </source>
</evidence>
<accession>A0AAW5LMQ3</accession>
<evidence type="ECO:0000313" key="2">
    <source>
        <dbReference type="EMBL" id="MCQ9303038.1"/>
    </source>
</evidence>
<feature type="transmembrane region" description="Helical" evidence="1">
    <location>
        <begin position="12"/>
        <end position="31"/>
    </location>
</feature>
<dbReference type="RefSeq" id="WP_257099463.1">
    <property type="nucleotide sequence ID" value="NZ_JANILD010000002.1"/>
</dbReference>
<keyword evidence="1" id="KW-1133">Transmembrane helix</keyword>
<reference evidence="2" key="1">
    <citation type="submission" date="2022-07" db="EMBL/GenBank/DDBJ databases">
        <title>Bacterial species isolated from the porcine tonsil microbiota.</title>
        <authorList>
            <person name="Oliveira I.M.F."/>
        </authorList>
    </citation>
    <scope>NUCLEOTIDE SEQUENCE</scope>
    <source>
        <strain evidence="2">8QC2O2</strain>
    </source>
</reference>